<evidence type="ECO:0000256" key="1">
    <source>
        <dbReference type="ARBA" id="ARBA00023125"/>
    </source>
</evidence>
<dbReference type="OMA" id="NELSHYQ"/>
<evidence type="ECO:0000313" key="5">
    <source>
        <dbReference type="Proteomes" id="UP000007797"/>
    </source>
</evidence>
<reference evidence="5" key="1">
    <citation type="journal article" date="2011" name="Genome Res.">
        <title>Phylogeny-wide analysis of social amoeba genomes highlights ancient origins for complex intercellular communication.</title>
        <authorList>
            <person name="Heidel A.J."/>
            <person name="Lawal H.M."/>
            <person name="Felder M."/>
            <person name="Schilde C."/>
            <person name="Helps N.R."/>
            <person name="Tunggal B."/>
            <person name="Rivero F."/>
            <person name="John U."/>
            <person name="Schleicher M."/>
            <person name="Eichinger L."/>
            <person name="Platzer M."/>
            <person name="Noegel A.A."/>
            <person name="Schaap P."/>
            <person name="Gloeckner G."/>
        </authorList>
    </citation>
    <scope>NUCLEOTIDE SEQUENCE [LARGE SCALE GENOMIC DNA]</scope>
    <source>
        <strain evidence="5">SH3</strain>
    </source>
</reference>
<dbReference type="Proteomes" id="UP000007797">
    <property type="component" value="Unassembled WGS sequence"/>
</dbReference>
<dbReference type="GO" id="GO:0003677">
    <property type="term" value="F:DNA binding"/>
    <property type="evidence" value="ECO:0007669"/>
    <property type="project" value="UniProtKB-UniRule"/>
</dbReference>
<dbReference type="InterPro" id="IPR009071">
    <property type="entry name" value="HMG_box_dom"/>
</dbReference>
<dbReference type="PANTHER" id="PTHR48112:SF22">
    <property type="entry name" value="MITOCHONDRIAL TRANSCRIPTION FACTOR A, ISOFORM B"/>
    <property type="match status" value="1"/>
</dbReference>
<gene>
    <name evidence="4" type="ORF">DFA_09960</name>
</gene>
<proteinExistence type="predicted"/>
<sequence length="244" mass="27674">MNYLKTFVSIQKLSTKSLGAGSSTWFYSTATATATTATTKKSQAKPKLTVEEAKVKAQAKEEKKQLKADKQLERAVAKVERANKPKSFVNAWSIYVKTNFANSHGVVTKEKMKPLSESFKLLDQSSKNKYVDAAAQHNKKIAEENQTKLVKPKKPLTPYIQFFITQKSQFKQGTDRTNFADITKNVATQWNALTPEQKQPYEQLSQKDNTRYENELSHYQSKFNAAVQQLLNATNNKTQKPKKN</sequence>
<feature type="DNA-binding region" description="HMG box" evidence="2">
    <location>
        <begin position="152"/>
        <end position="220"/>
    </location>
</feature>
<dbReference type="SMART" id="SM00398">
    <property type="entry name" value="HMG"/>
    <property type="match status" value="2"/>
</dbReference>
<protein>
    <recommendedName>
        <fullName evidence="3">HMG box domain-containing protein</fullName>
    </recommendedName>
</protein>
<dbReference type="PROSITE" id="PS50118">
    <property type="entry name" value="HMG_BOX_2"/>
    <property type="match status" value="1"/>
</dbReference>
<evidence type="ECO:0000313" key="4">
    <source>
        <dbReference type="EMBL" id="EGG15136.1"/>
    </source>
</evidence>
<dbReference type="InterPro" id="IPR050342">
    <property type="entry name" value="HMGB"/>
</dbReference>
<keyword evidence="1 2" id="KW-0238">DNA-binding</keyword>
<dbReference type="GeneID" id="14867243"/>
<dbReference type="EMBL" id="GL883026">
    <property type="protein sequence ID" value="EGG15136.1"/>
    <property type="molecule type" value="Genomic_DNA"/>
</dbReference>
<dbReference type="OrthoDB" id="1919336at2759"/>
<dbReference type="KEGG" id="dfa:DFA_09960"/>
<organism evidence="4 5">
    <name type="scientific">Cavenderia fasciculata</name>
    <name type="common">Slime mold</name>
    <name type="synonym">Dictyostelium fasciculatum</name>
    <dbReference type="NCBI Taxonomy" id="261658"/>
    <lineage>
        <taxon>Eukaryota</taxon>
        <taxon>Amoebozoa</taxon>
        <taxon>Evosea</taxon>
        <taxon>Eumycetozoa</taxon>
        <taxon>Dictyostelia</taxon>
        <taxon>Acytosteliales</taxon>
        <taxon>Cavenderiaceae</taxon>
        <taxon>Cavenderia</taxon>
    </lineage>
</organism>
<name>F4Q8W7_CACFS</name>
<feature type="domain" description="HMG box" evidence="3">
    <location>
        <begin position="152"/>
        <end position="220"/>
    </location>
</feature>
<dbReference type="SUPFAM" id="SSF47095">
    <property type="entry name" value="HMG-box"/>
    <property type="match status" value="2"/>
</dbReference>
<accession>F4Q8W7</accession>
<dbReference type="GO" id="GO:0005634">
    <property type="term" value="C:nucleus"/>
    <property type="evidence" value="ECO:0007669"/>
    <property type="project" value="UniProtKB-UniRule"/>
</dbReference>
<dbReference type="STRING" id="1054147.F4Q8W7"/>
<keyword evidence="2" id="KW-0539">Nucleus</keyword>
<dbReference type="RefSeq" id="XP_004351856.1">
    <property type="nucleotide sequence ID" value="XM_004351804.1"/>
</dbReference>
<dbReference type="Pfam" id="PF00505">
    <property type="entry name" value="HMG_box"/>
    <property type="match status" value="1"/>
</dbReference>
<keyword evidence="5" id="KW-1185">Reference proteome</keyword>
<evidence type="ECO:0000259" key="3">
    <source>
        <dbReference type="PROSITE" id="PS50118"/>
    </source>
</evidence>
<dbReference type="AlphaFoldDB" id="F4Q8W7"/>
<dbReference type="Gene3D" id="1.10.30.10">
    <property type="entry name" value="High mobility group box domain"/>
    <property type="match status" value="2"/>
</dbReference>
<dbReference type="PANTHER" id="PTHR48112">
    <property type="entry name" value="HIGH MOBILITY GROUP PROTEIN DSP1"/>
    <property type="match status" value="1"/>
</dbReference>
<evidence type="ECO:0000256" key="2">
    <source>
        <dbReference type="PROSITE-ProRule" id="PRU00267"/>
    </source>
</evidence>
<dbReference type="InterPro" id="IPR036910">
    <property type="entry name" value="HMG_box_dom_sf"/>
</dbReference>